<accession>A0A0H5RFX2</accession>
<evidence type="ECO:0000313" key="1">
    <source>
        <dbReference type="EMBL" id="CRZ12923.1"/>
    </source>
</evidence>
<feature type="non-terminal residue" evidence="1">
    <location>
        <position position="1"/>
    </location>
</feature>
<proteinExistence type="predicted"/>
<protein>
    <submittedName>
        <fullName evidence="1">Uncharacterized protein</fullName>
    </submittedName>
</protein>
<dbReference type="EMBL" id="HACM01012481">
    <property type="protein sequence ID" value="CRZ12923.1"/>
    <property type="molecule type" value="Transcribed_RNA"/>
</dbReference>
<reference evidence="1" key="1">
    <citation type="submission" date="2015-04" db="EMBL/GenBank/DDBJ databases">
        <title>The genome sequence of the plant pathogenic Rhizarian Plasmodiophora brassicae reveals insights in its biotrophic life cycle and the origin of chitin synthesis.</title>
        <authorList>
            <person name="Schwelm A."/>
            <person name="Fogelqvist J."/>
            <person name="Knaust A."/>
            <person name="Julke S."/>
            <person name="Lilja T."/>
            <person name="Dhandapani V."/>
            <person name="Bonilla-Rosso G."/>
            <person name="Karlsson M."/>
            <person name="Shevchenko A."/>
            <person name="Choi S.R."/>
            <person name="Kim H.G."/>
            <person name="Park J.Y."/>
            <person name="Lim Y.P."/>
            <person name="Ludwig-Muller J."/>
            <person name="Dixelius C."/>
        </authorList>
    </citation>
    <scope>NUCLEOTIDE SEQUENCE</scope>
    <source>
        <tissue evidence="1">Potato root galls</tissue>
    </source>
</reference>
<name>A0A0H5RFX2_9EUKA</name>
<sequence>HLAVMVFLGTVANKNNDTEQLLNFDSIPTSVQELMKMTQDLTDSEMAQAMEKMPVLTVLEEANHGLVETPQKGLRFFHSVGRRLSLARNLERRRAEQGPKNWVAMFAG</sequence>
<dbReference type="AlphaFoldDB" id="A0A0H5RFX2"/>
<organism evidence="1">
    <name type="scientific">Spongospora subterranea</name>
    <dbReference type="NCBI Taxonomy" id="70186"/>
    <lineage>
        <taxon>Eukaryota</taxon>
        <taxon>Sar</taxon>
        <taxon>Rhizaria</taxon>
        <taxon>Endomyxa</taxon>
        <taxon>Phytomyxea</taxon>
        <taxon>Plasmodiophorida</taxon>
        <taxon>Plasmodiophoridae</taxon>
        <taxon>Spongospora</taxon>
    </lineage>
</organism>